<feature type="repeat" description="WD" evidence="4">
    <location>
        <begin position="913"/>
        <end position="954"/>
    </location>
</feature>
<dbReference type="Gene3D" id="2.130.10.10">
    <property type="entry name" value="YVTN repeat-like/Quinoprotein amine dehydrogenase"/>
    <property type="match status" value="6"/>
</dbReference>
<evidence type="ECO:0000256" key="2">
    <source>
        <dbReference type="ARBA" id="ARBA00022737"/>
    </source>
</evidence>
<dbReference type="InterPro" id="IPR019775">
    <property type="entry name" value="WD40_repeat_CS"/>
</dbReference>
<dbReference type="InterPro" id="IPR016185">
    <property type="entry name" value="PreATP-grasp_dom_sf"/>
</dbReference>
<feature type="domain" description="Biotin carboxylase-like N-terminal" evidence="5">
    <location>
        <begin position="1089"/>
        <end position="1135"/>
    </location>
</feature>
<feature type="repeat" description="WD" evidence="4">
    <location>
        <begin position="396"/>
        <end position="437"/>
    </location>
</feature>
<feature type="repeat" description="WD" evidence="4">
    <location>
        <begin position="699"/>
        <end position="740"/>
    </location>
</feature>
<dbReference type="EMBL" id="KV417506">
    <property type="protein sequence ID" value="KZP27946.1"/>
    <property type="molecule type" value="Genomic_DNA"/>
</dbReference>
<dbReference type="PANTHER" id="PTHR19848:SF8">
    <property type="entry name" value="F-BOX AND WD REPEAT DOMAIN CONTAINING 7"/>
    <property type="match status" value="1"/>
</dbReference>
<reference evidence="8 9" key="1">
    <citation type="journal article" date="2016" name="Mol. Biol. Evol.">
        <title>Comparative Genomics of Early-Diverging Mushroom-Forming Fungi Provides Insights into the Origins of Lignocellulose Decay Capabilities.</title>
        <authorList>
            <person name="Nagy L.G."/>
            <person name="Riley R."/>
            <person name="Tritt A."/>
            <person name="Adam C."/>
            <person name="Daum C."/>
            <person name="Floudas D."/>
            <person name="Sun H."/>
            <person name="Yadav J.S."/>
            <person name="Pangilinan J."/>
            <person name="Larsson K.H."/>
            <person name="Matsuura K."/>
            <person name="Barry K."/>
            <person name="Labutti K."/>
            <person name="Kuo R."/>
            <person name="Ohm R.A."/>
            <person name="Bhattacharya S.S."/>
            <person name="Shirouzu T."/>
            <person name="Yoshinaga Y."/>
            <person name="Martin F.M."/>
            <person name="Grigoriev I.V."/>
            <person name="Hibbett D.S."/>
        </authorList>
    </citation>
    <scope>NUCLEOTIDE SEQUENCE [LARGE SCALE GENOMIC DNA]</scope>
    <source>
        <strain evidence="8 9">CBS 109695</strain>
    </source>
</reference>
<gene>
    <name evidence="8" type="ORF">FIBSPDRAFT_948182</name>
</gene>
<dbReference type="Pfam" id="PF02786">
    <property type="entry name" value="CPSase_L_D2"/>
    <property type="match status" value="1"/>
</dbReference>
<feature type="repeat" description="WD" evidence="4">
    <location>
        <begin position="353"/>
        <end position="385"/>
    </location>
</feature>
<evidence type="ECO:0000313" key="8">
    <source>
        <dbReference type="EMBL" id="KZP27946.1"/>
    </source>
</evidence>
<feature type="repeat" description="WD" evidence="4">
    <location>
        <begin position="611"/>
        <end position="643"/>
    </location>
</feature>
<dbReference type="PRINTS" id="PR00320">
    <property type="entry name" value="GPROTEINBRPT"/>
</dbReference>
<dbReference type="PROSITE" id="PS50082">
    <property type="entry name" value="WD_REPEATS_2"/>
    <property type="match status" value="14"/>
</dbReference>
<dbReference type="PANTHER" id="PTHR19848">
    <property type="entry name" value="WD40 REPEAT PROTEIN"/>
    <property type="match status" value="1"/>
</dbReference>
<dbReference type="OrthoDB" id="538223at2759"/>
<dbReference type="PROSITE" id="PS00678">
    <property type="entry name" value="WD_REPEATS_1"/>
    <property type="match status" value="9"/>
</dbReference>
<dbReference type="SMART" id="SM00320">
    <property type="entry name" value="WD40"/>
    <property type="match status" value="14"/>
</dbReference>
<evidence type="ECO:0000256" key="3">
    <source>
        <dbReference type="ARBA" id="ARBA00023267"/>
    </source>
</evidence>
<feature type="repeat" description="WD" evidence="4">
    <location>
        <begin position="827"/>
        <end position="868"/>
    </location>
</feature>
<feature type="repeat" description="WD" evidence="4">
    <location>
        <begin position="439"/>
        <end position="480"/>
    </location>
</feature>
<feature type="domain" description="Carbamoyl phosphate synthase ATP-binding" evidence="6">
    <location>
        <begin position="1183"/>
        <end position="1235"/>
    </location>
</feature>
<keyword evidence="3" id="KW-0092">Biotin</keyword>
<evidence type="ECO:0000256" key="1">
    <source>
        <dbReference type="ARBA" id="ARBA00022574"/>
    </source>
</evidence>
<dbReference type="InterPro" id="IPR005479">
    <property type="entry name" value="CPAse_ATP-bd"/>
</dbReference>
<accession>A0A166R623</accession>
<dbReference type="PROSITE" id="PS50294">
    <property type="entry name" value="WD_REPEATS_REGION"/>
    <property type="match status" value="13"/>
</dbReference>
<dbReference type="InterPro" id="IPR055442">
    <property type="entry name" value="Beta-prop_EML-like_2nd"/>
</dbReference>
<feature type="repeat" description="WD" evidence="4">
    <location>
        <begin position="568"/>
        <end position="609"/>
    </location>
</feature>
<keyword evidence="1 4" id="KW-0853">WD repeat</keyword>
<dbReference type="Gene3D" id="3.30.470.20">
    <property type="entry name" value="ATP-grasp fold, B domain"/>
    <property type="match status" value="1"/>
</dbReference>
<evidence type="ECO:0000259" key="7">
    <source>
        <dbReference type="Pfam" id="PF23414"/>
    </source>
</evidence>
<evidence type="ECO:0000259" key="6">
    <source>
        <dbReference type="Pfam" id="PF02786"/>
    </source>
</evidence>
<dbReference type="InterPro" id="IPR015943">
    <property type="entry name" value="WD40/YVTN_repeat-like_dom_sf"/>
</dbReference>
<dbReference type="InterPro" id="IPR001680">
    <property type="entry name" value="WD40_rpt"/>
</dbReference>
<feature type="repeat" description="WD" evidence="4">
    <location>
        <begin position="742"/>
        <end position="783"/>
    </location>
</feature>
<dbReference type="SUPFAM" id="SSF50978">
    <property type="entry name" value="WD40 repeat-like"/>
    <property type="match status" value="2"/>
</dbReference>
<evidence type="ECO:0000313" key="9">
    <source>
        <dbReference type="Proteomes" id="UP000076532"/>
    </source>
</evidence>
<sequence>MFIEHKLAKIANVLNDRWPNGEWIILLVNASGHLFQWAATACRAILIGLRGYRPAERLENIVKDGRGLDNLYIEILSHTFDVNDERVMSRFKLVLGGILVAREPLSMQAHAALQHIGEDEEYVQMVVQPIGSLLHGTAQSDTPILALHASFFDFLKDEGRSKAFFVDPMHLENRFALACLGVMKAELRFNICDLPTSHVRNTDVPDMPDRVGRFIPPHLLYACRFLGTHLEATPYESRVKEELQVFLHEKLLFWLEVLSLTKQMASATRTLALIVKWNEKSDSDLTAFARDTVKFIDVFVPPISQSAPHIYLSALPFAPSESLVSQIYLPRYPFSMCLKKGKLDQWPAELKKFEGHSHYVHSVAYSPDGTHIVSGSEDKTVRVWDAEAGVVTVGPLMGHTAAVGFVAYSPDGKHIISGSDDETIRVWDAETGELVGSPFKGHNKPIYCIAYSPDGKHIASGSQDGMIRVWDAETGEAVGSPLEGHTNSIFSLAYSPDGNCIASGSADRTIRVWDAETGGAVGSPFKGHSDFIWSLAYSPDGKFIASGSEDRTVRVWNAETGEAVGLPLEGHKNAVYSVAYIPGGKHIVSGSWDSTIRLWDVKTGHAVGEPFKGHGSYVRSIACSPDRTRIASGSDDRTIRVWDAEIVAREAVEASLQKPLSDFYSVAYSRDGASIVSGDGNGVIQVWDAGTGKAVGAPFEGHRDIVRSIAYSPDGTCIASGSSDKTIRRWDLETGKEVGSPLEGHTDQIHSVAYSADGKCIASGSDDKTIRIWDAATGEVVLLIKDCKGRVLSVAYSPDGKCIVSGDFNGVIQVWNAVTGEAVGPPFEGSTRSIFSLAYSPDGTRIASGSGDNTVRVWDAKTGKAIVSPLKGHSGSVRSLAYSPDGKRIVSGSSDCTVRVWDAETGEAVGLPFKVHIGDVMSIAYSPDGTHIVSGSVDNTLRVWDVNSATCTSESAIGFTHDSILDNGWITTPSSQLLLWVPSWHRPGLVWPNNTAVIAQSLTELDLSNFVPPRCRRYDWVASSTSRVPAARADIDRAIVAGVSGLRGTRKGHLEQGAVGLLAIECAERLGRLRDAAELDEARADGTGDTSHATFADEAAKLDDVPRFMSPERIVDVTKRTQSTHIHPGYGFLSSRLPPSSPHLDDLTAPPETLRIARDKMVSRNLTVTRAFRCLYEGSARSQVGAFEYLVNSHAGQWVFLEINSRIRVENTVTEEITADLVRIQLLLASSTTLAAFGLTTNAIGPPQGCSTQLCRTAEDPIKDFRPPAASTPVPSRGPQGAECVSIRSSAVKAPERYSTSASPPGSDTAADTKKHTLTPAFIAQDTFHTHLSGPLQRTFSPALFVFSLKQVRSSANVSASGFNLADRSGGAHIAAALTGRSRCIQRFWLGRHGGEGGYDCGGGV</sequence>
<feature type="repeat" description="WD" evidence="4">
    <location>
        <begin position="784"/>
        <end position="825"/>
    </location>
</feature>
<dbReference type="Pfam" id="PF00289">
    <property type="entry name" value="Biotin_carb_N"/>
    <property type="match status" value="1"/>
</dbReference>
<dbReference type="InterPro" id="IPR005481">
    <property type="entry name" value="BC-like_N"/>
</dbReference>
<dbReference type="Pfam" id="PF23414">
    <property type="entry name" value="Beta-prop_EML_2"/>
    <property type="match status" value="1"/>
</dbReference>
<name>A0A166R623_9AGAM</name>
<dbReference type="InterPro" id="IPR036322">
    <property type="entry name" value="WD40_repeat_dom_sf"/>
</dbReference>
<feature type="repeat" description="WD" evidence="4">
    <location>
        <begin position="482"/>
        <end position="523"/>
    </location>
</feature>
<protein>
    <submittedName>
        <fullName evidence="8">WD40 repeat-like protein</fullName>
    </submittedName>
</protein>
<keyword evidence="2" id="KW-0677">Repeat</keyword>
<dbReference type="Proteomes" id="UP000076532">
    <property type="component" value="Unassembled WGS sequence"/>
</dbReference>
<proteinExistence type="predicted"/>
<dbReference type="CDD" id="cd00200">
    <property type="entry name" value="WD40"/>
    <property type="match status" value="2"/>
</dbReference>
<feature type="repeat" description="WD" evidence="4">
    <location>
        <begin position="656"/>
        <end position="697"/>
    </location>
</feature>
<evidence type="ECO:0000256" key="4">
    <source>
        <dbReference type="PROSITE-ProRule" id="PRU00221"/>
    </source>
</evidence>
<feature type="repeat" description="WD" evidence="4">
    <location>
        <begin position="525"/>
        <end position="566"/>
    </location>
</feature>
<feature type="domain" description="EML-like second beta-propeller" evidence="7">
    <location>
        <begin position="407"/>
        <end position="564"/>
    </location>
</feature>
<dbReference type="SUPFAM" id="SSF52440">
    <property type="entry name" value="PreATP-grasp domain"/>
    <property type="match status" value="1"/>
</dbReference>
<dbReference type="Pfam" id="PF00400">
    <property type="entry name" value="WD40"/>
    <property type="match status" value="10"/>
</dbReference>
<keyword evidence="9" id="KW-1185">Reference proteome</keyword>
<evidence type="ECO:0000259" key="5">
    <source>
        <dbReference type="Pfam" id="PF00289"/>
    </source>
</evidence>
<dbReference type="InterPro" id="IPR020472">
    <property type="entry name" value="WD40_PAC1"/>
</dbReference>
<feature type="repeat" description="WD" evidence="4">
    <location>
        <begin position="870"/>
        <end position="911"/>
    </location>
</feature>
<dbReference type="GO" id="GO:0005524">
    <property type="term" value="F:ATP binding"/>
    <property type="evidence" value="ECO:0007669"/>
    <property type="project" value="InterPro"/>
</dbReference>
<organism evidence="8 9">
    <name type="scientific">Athelia psychrophila</name>
    <dbReference type="NCBI Taxonomy" id="1759441"/>
    <lineage>
        <taxon>Eukaryota</taxon>
        <taxon>Fungi</taxon>
        <taxon>Dikarya</taxon>
        <taxon>Basidiomycota</taxon>
        <taxon>Agaricomycotina</taxon>
        <taxon>Agaricomycetes</taxon>
        <taxon>Agaricomycetidae</taxon>
        <taxon>Atheliales</taxon>
        <taxon>Atheliaceae</taxon>
        <taxon>Athelia</taxon>
    </lineage>
</organism>
<dbReference type="STRING" id="436010.A0A166R623"/>
<dbReference type="Gene3D" id="3.40.50.20">
    <property type="match status" value="1"/>
</dbReference>